<dbReference type="EMBL" id="DUTF01000431">
    <property type="protein sequence ID" value="HHY29028.1"/>
    <property type="molecule type" value="Genomic_DNA"/>
</dbReference>
<reference evidence="1 2" key="1">
    <citation type="journal article" date="2020" name="Biotechnol. Biofuels">
        <title>New insights from the biogas microbiome by comprehensive genome-resolved metagenomics of nearly 1600 species originating from multiple anaerobic digesters.</title>
        <authorList>
            <person name="Campanaro S."/>
            <person name="Treu L."/>
            <person name="Rodriguez-R L.M."/>
            <person name="Kovalovszki A."/>
            <person name="Ziels R.M."/>
            <person name="Maus I."/>
            <person name="Zhu X."/>
            <person name="Kougias P.G."/>
            <person name="Basile A."/>
            <person name="Luo G."/>
            <person name="Schluter A."/>
            <person name="Konstantinidis K.T."/>
            <person name="Angelidaki I."/>
        </authorList>
    </citation>
    <scope>NUCLEOTIDE SEQUENCE [LARGE SCALE GENOMIC DNA]</scope>
    <source>
        <strain evidence="1">AS05jafATM_4</strain>
    </source>
</reference>
<dbReference type="Proteomes" id="UP000553059">
    <property type="component" value="Unassembled WGS sequence"/>
</dbReference>
<proteinExistence type="predicted"/>
<sequence length="63" mass="7059">LEQGRFEAAERLLAASVPDCIVTVSGGVSYGFDIITDNYCAATIASKEDYCEEMQIEFRYERI</sequence>
<protein>
    <submittedName>
        <fullName evidence="1">Uncharacterized protein</fullName>
    </submittedName>
</protein>
<comment type="caution">
    <text evidence="1">The sequence shown here is derived from an EMBL/GenBank/DDBJ whole genome shotgun (WGS) entry which is preliminary data.</text>
</comment>
<gene>
    <name evidence="1" type="ORF">GX523_20225</name>
</gene>
<dbReference type="AlphaFoldDB" id="A0A7C6Z7F2"/>
<name>A0A7C6Z7F2_9FIRM</name>
<evidence type="ECO:0000313" key="1">
    <source>
        <dbReference type="EMBL" id="HHY29028.1"/>
    </source>
</evidence>
<feature type="non-terminal residue" evidence="1">
    <location>
        <position position="1"/>
    </location>
</feature>
<accession>A0A7C6Z7F2</accession>
<organism evidence="1 2">
    <name type="scientific">Desulfitobacterium dehalogenans</name>
    <dbReference type="NCBI Taxonomy" id="36854"/>
    <lineage>
        <taxon>Bacteria</taxon>
        <taxon>Bacillati</taxon>
        <taxon>Bacillota</taxon>
        <taxon>Clostridia</taxon>
        <taxon>Eubacteriales</taxon>
        <taxon>Desulfitobacteriaceae</taxon>
        <taxon>Desulfitobacterium</taxon>
    </lineage>
</organism>
<evidence type="ECO:0000313" key="2">
    <source>
        <dbReference type="Proteomes" id="UP000553059"/>
    </source>
</evidence>